<dbReference type="GO" id="GO:1901982">
    <property type="term" value="F:maltose binding"/>
    <property type="evidence" value="ECO:0007669"/>
    <property type="project" value="TreeGrafter"/>
</dbReference>
<dbReference type="Proteomes" id="UP000823823">
    <property type="component" value="Unassembled WGS sequence"/>
</dbReference>
<keyword evidence="2" id="KW-0813">Transport</keyword>
<evidence type="ECO:0000256" key="1">
    <source>
        <dbReference type="ARBA" id="ARBA00008520"/>
    </source>
</evidence>
<evidence type="ECO:0000256" key="2">
    <source>
        <dbReference type="ARBA" id="ARBA00022448"/>
    </source>
</evidence>
<comment type="similarity">
    <text evidence="1">Belongs to the bacterial solute-binding protein 1 family.</text>
</comment>
<proteinExistence type="inferred from homology"/>
<dbReference type="SUPFAM" id="SSF53850">
    <property type="entry name" value="Periplasmic binding protein-like II"/>
    <property type="match status" value="1"/>
</dbReference>
<evidence type="ECO:0000313" key="4">
    <source>
        <dbReference type="EMBL" id="HJB11940.1"/>
    </source>
</evidence>
<dbReference type="EMBL" id="DWZH01000130">
    <property type="protein sequence ID" value="HJB11940.1"/>
    <property type="molecule type" value="Genomic_DNA"/>
</dbReference>
<dbReference type="GO" id="GO:0055052">
    <property type="term" value="C:ATP-binding cassette (ABC) transporter complex, substrate-binding subunit-containing"/>
    <property type="evidence" value="ECO:0007669"/>
    <property type="project" value="TreeGrafter"/>
</dbReference>
<dbReference type="Gene3D" id="3.40.190.10">
    <property type="entry name" value="Periplasmic binding protein-like II"/>
    <property type="match status" value="1"/>
</dbReference>
<reference evidence="4" key="2">
    <citation type="submission" date="2021-04" db="EMBL/GenBank/DDBJ databases">
        <authorList>
            <person name="Gilroy R."/>
        </authorList>
    </citation>
    <scope>NUCLEOTIDE SEQUENCE</scope>
    <source>
        <strain evidence="4">ChiHjej13B12-24818</strain>
    </source>
</reference>
<dbReference type="GO" id="GO:0042956">
    <property type="term" value="P:maltodextrin transmembrane transport"/>
    <property type="evidence" value="ECO:0007669"/>
    <property type="project" value="TreeGrafter"/>
</dbReference>
<reference evidence="4" key="1">
    <citation type="journal article" date="2021" name="PeerJ">
        <title>Extensive microbial diversity within the chicken gut microbiome revealed by metagenomics and culture.</title>
        <authorList>
            <person name="Gilroy R."/>
            <person name="Ravi A."/>
            <person name="Getino M."/>
            <person name="Pursley I."/>
            <person name="Horton D.L."/>
            <person name="Alikhan N.F."/>
            <person name="Baker D."/>
            <person name="Gharbi K."/>
            <person name="Hall N."/>
            <person name="Watson M."/>
            <person name="Adriaenssens E.M."/>
            <person name="Foster-Nyarko E."/>
            <person name="Jarju S."/>
            <person name="Secka A."/>
            <person name="Antonio M."/>
            <person name="Oren A."/>
            <person name="Chaudhuri R.R."/>
            <person name="La Ragione R."/>
            <person name="Hildebrand F."/>
            <person name="Pallen M.J."/>
        </authorList>
    </citation>
    <scope>NUCLEOTIDE SEQUENCE</scope>
    <source>
        <strain evidence="4">ChiHjej13B12-24818</strain>
    </source>
</reference>
<evidence type="ECO:0000256" key="3">
    <source>
        <dbReference type="ARBA" id="ARBA00022729"/>
    </source>
</evidence>
<organism evidence="4 5">
    <name type="scientific">Candidatus Brachybacterium merdavium</name>
    <dbReference type="NCBI Taxonomy" id="2838513"/>
    <lineage>
        <taxon>Bacteria</taxon>
        <taxon>Bacillati</taxon>
        <taxon>Actinomycetota</taxon>
        <taxon>Actinomycetes</taxon>
        <taxon>Micrococcales</taxon>
        <taxon>Dermabacteraceae</taxon>
        <taxon>Brachybacterium</taxon>
    </lineage>
</organism>
<dbReference type="PROSITE" id="PS51318">
    <property type="entry name" value="TAT"/>
    <property type="match status" value="1"/>
</dbReference>
<sequence length="422" mass="45993">MADKISRRGALGAGAAGAAALGLAACGGGDADVAEAPPEESEDLTGSIVMWIYPLADSATEEWYQPYVESFNEKYPNVDVQVVQQGFTNREEQLTTAISGGNAPDVVYFNPDFVPRFAEEELLVGLDDLRDDWDSFVPSALEAMTYEDTLYSAPILIQASPTFVNQKIMDEIGMEGPTTWDEMRAVGEAAKEAGYYLTQYSGIATLNHNYYMYLWQAGGAVLNDDMSAAAFNSPEGLEALEFIKEMVDNGWVPTEPISVDQPFEQTALAQGEAAYSLGTNLNTVRDVLDDEITVIPPMAHKEQVGLGSVGALSIFNTTDSPEAAAAWVHHLTEPDFIEDVCSTFTYYSPREDVTGLHEDDPPIAEFEQYVDLVNSGIIHPQAREIIDTMKPAIQEVLLQGLDPQEALDTMESDVNDLLSRGS</sequence>
<dbReference type="InterPro" id="IPR006311">
    <property type="entry name" value="TAT_signal"/>
</dbReference>
<dbReference type="PANTHER" id="PTHR30061">
    <property type="entry name" value="MALTOSE-BINDING PERIPLASMIC PROTEIN"/>
    <property type="match status" value="1"/>
</dbReference>
<dbReference type="InterPro" id="IPR006059">
    <property type="entry name" value="SBP"/>
</dbReference>
<protein>
    <submittedName>
        <fullName evidence="4">Sugar ABC transporter substrate-binding protein</fullName>
    </submittedName>
</protein>
<name>A0A9D2LG79_9MICO</name>
<dbReference type="Pfam" id="PF01547">
    <property type="entry name" value="SBP_bac_1"/>
    <property type="match status" value="1"/>
</dbReference>
<dbReference type="GO" id="GO:0015768">
    <property type="term" value="P:maltose transport"/>
    <property type="evidence" value="ECO:0007669"/>
    <property type="project" value="TreeGrafter"/>
</dbReference>
<evidence type="ECO:0000313" key="5">
    <source>
        <dbReference type="Proteomes" id="UP000823823"/>
    </source>
</evidence>
<accession>A0A9D2LG79</accession>
<gene>
    <name evidence="4" type="ORF">H9786_15695</name>
</gene>
<comment type="caution">
    <text evidence="4">The sequence shown here is derived from an EMBL/GenBank/DDBJ whole genome shotgun (WGS) entry which is preliminary data.</text>
</comment>
<dbReference type="AlphaFoldDB" id="A0A9D2LG79"/>
<dbReference type="CDD" id="cd13585">
    <property type="entry name" value="PBP2_TMBP_like"/>
    <property type="match status" value="1"/>
</dbReference>
<dbReference type="PROSITE" id="PS51257">
    <property type="entry name" value="PROKAR_LIPOPROTEIN"/>
    <property type="match status" value="1"/>
</dbReference>
<dbReference type="PANTHER" id="PTHR30061:SF50">
    <property type="entry name" value="MALTOSE_MALTODEXTRIN-BINDING PERIPLASMIC PROTEIN"/>
    <property type="match status" value="1"/>
</dbReference>
<keyword evidence="3" id="KW-0732">Signal</keyword>